<keyword evidence="1" id="KW-0805">Transcription regulation</keyword>
<dbReference type="SUPFAM" id="SSF46785">
    <property type="entry name" value="Winged helix' DNA-binding domain"/>
    <property type="match status" value="1"/>
</dbReference>
<gene>
    <name evidence="5" type="ORF">ACFO8L_34395</name>
</gene>
<dbReference type="InterPro" id="IPR014710">
    <property type="entry name" value="RmlC-like_jellyroll"/>
</dbReference>
<keyword evidence="6" id="KW-1185">Reference proteome</keyword>
<name>A0ABV9ERY3_9ACTN</name>
<dbReference type="RefSeq" id="WP_262844889.1">
    <property type="nucleotide sequence ID" value="NZ_JANZYP010000034.1"/>
</dbReference>
<evidence type="ECO:0000256" key="3">
    <source>
        <dbReference type="ARBA" id="ARBA00023163"/>
    </source>
</evidence>
<evidence type="ECO:0000256" key="1">
    <source>
        <dbReference type="ARBA" id="ARBA00023015"/>
    </source>
</evidence>
<evidence type="ECO:0000259" key="4">
    <source>
        <dbReference type="PROSITE" id="PS50042"/>
    </source>
</evidence>
<dbReference type="InterPro" id="IPR012318">
    <property type="entry name" value="HTH_CRP"/>
</dbReference>
<dbReference type="EMBL" id="JBHSFN010000030">
    <property type="protein sequence ID" value="MFC4591226.1"/>
    <property type="molecule type" value="Genomic_DNA"/>
</dbReference>
<dbReference type="Pfam" id="PF13545">
    <property type="entry name" value="HTH_Crp_2"/>
    <property type="match status" value="1"/>
</dbReference>
<proteinExistence type="predicted"/>
<organism evidence="5 6">
    <name type="scientific">Sphaerisporangium corydalis</name>
    <dbReference type="NCBI Taxonomy" id="1441875"/>
    <lineage>
        <taxon>Bacteria</taxon>
        <taxon>Bacillati</taxon>
        <taxon>Actinomycetota</taxon>
        <taxon>Actinomycetes</taxon>
        <taxon>Streptosporangiales</taxon>
        <taxon>Streptosporangiaceae</taxon>
        <taxon>Sphaerisporangium</taxon>
    </lineage>
</organism>
<reference evidence="6" key="1">
    <citation type="journal article" date="2019" name="Int. J. Syst. Evol. Microbiol.">
        <title>The Global Catalogue of Microorganisms (GCM) 10K type strain sequencing project: providing services to taxonomists for standard genome sequencing and annotation.</title>
        <authorList>
            <consortium name="The Broad Institute Genomics Platform"/>
            <consortium name="The Broad Institute Genome Sequencing Center for Infectious Disease"/>
            <person name="Wu L."/>
            <person name="Ma J."/>
        </authorList>
    </citation>
    <scope>NUCLEOTIDE SEQUENCE [LARGE SCALE GENOMIC DNA]</scope>
    <source>
        <strain evidence="6">CCUG 49560</strain>
    </source>
</reference>
<feature type="domain" description="Cyclic nucleotide-binding" evidence="4">
    <location>
        <begin position="11"/>
        <end position="131"/>
    </location>
</feature>
<keyword evidence="3" id="KW-0804">Transcription</keyword>
<evidence type="ECO:0000313" key="5">
    <source>
        <dbReference type="EMBL" id="MFC4591226.1"/>
    </source>
</evidence>
<dbReference type="PROSITE" id="PS00889">
    <property type="entry name" value="CNMP_BINDING_2"/>
    <property type="match status" value="1"/>
</dbReference>
<dbReference type="SMART" id="SM00100">
    <property type="entry name" value="cNMP"/>
    <property type="match status" value="1"/>
</dbReference>
<dbReference type="CDD" id="cd00038">
    <property type="entry name" value="CAP_ED"/>
    <property type="match status" value="1"/>
</dbReference>
<dbReference type="InterPro" id="IPR036390">
    <property type="entry name" value="WH_DNA-bd_sf"/>
</dbReference>
<dbReference type="SUPFAM" id="SSF51206">
    <property type="entry name" value="cAMP-binding domain-like"/>
    <property type="match status" value="1"/>
</dbReference>
<accession>A0ABV9ERY3</accession>
<dbReference type="InterPro" id="IPR050397">
    <property type="entry name" value="Env_Response_Regulators"/>
</dbReference>
<evidence type="ECO:0000313" key="6">
    <source>
        <dbReference type="Proteomes" id="UP001595891"/>
    </source>
</evidence>
<dbReference type="Gene3D" id="2.60.120.10">
    <property type="entry name" value="Jelly Rolls"/>
    <property type="match status" value="1"/>
</dbReference>
<sequence length="235" mass="25466">MPPEPWPKNCYLGALPHPSRDALLRLGRVRAYDHGEFLILQGDPGGVVYLLLTGRVNVIATVENGSESLLAIRYAGDVVGEMAMVGVMPRTASVAARVMTDALVVSDDVFLRFIEGHPEAARALTATSAERLRQANVFRADLAGYEVDRRLARALLYQLQRCPTRSNGCWTTDLLQAELAMLIGAKEGTVQKAISAMKGLIASRRGRVVITDVVGLARFAEIDPPEAVLLDAPEC</sequence>
<dbReference type="PANTHER" id="PTHR24567">
    <property type="entry name" value="CRP FAMILY TRANSCRIPTIONAL REGULATORY PROTEIN"/>
    <property type="match status" value="1"/>
</dbReference>
<dbReference type="InterPro" id="IPR000595">
    <property type="entry name" value="cNMP-bd_dom"/>
</dbReference>
<dbReference type="InterPro" id="IPR018488">
    <property type="entry name" value="cNMP-bd_CS"/>
</dbReference>
<dbReference type="PROSITE" id="PS00888">
    <property type="entry name" value="CNMP_BINDING_1"/>
    <property type="match status" value="1"/>
</dbReference>
<keyword evidence="2" id="KW-0238">DNA-binding</keyword>
<dbReference type="PROSITE" id="PS50042">
    <property type="entry name" value="CNMP_BINDING_3"/>
    <property type="match status" value="1"/>
</dbReference>
<dbReference type="PANTHER" id="PTHR24567:SF74">
    <property type="entry name" value="HTH-TYPE TRANSCRIPTIONAL REGULATOR ARCR"/>
    <property type="match status" value="1"/>
</dbReference>
<dbReference type="InterPro" id="IPR018490">
    <property type="entry name" value="cNMP-bd_dom_sf"/>
</dbReference>
<evidence type="ECO:0000256" key="2">
    <source>
        <dbReference type="ARBA" id="ARBA00023125"/>
    </source>
</evidence>
<dbReference type="Proteomes" id="UP001595891">
    <property type="component" value="Unassembled WGS sequence"/>
</dbReference>
<dbReference type="Pfam" id="PF00027">
    <property type="entry name" value="cNMP_binding"/>
    <property type="match status" value="1"/>
</dbReference>
<comment type="caution">
    <text evidence="5">The sequence shown here is derived from an EMBL/GenBank/DDBJ whole genome shotgun (WGS) entry which is preliminary data.</text>
</comment>
<protein>
    <submittedName>
        <fullName evidence="5">Crp/Fnr family transcriptional regulator</fullName>
    </submittedName>
</protein>